<accession>I4EVS7</accession>
<dbReference type="EMBL" id="FO203431">
    <property type="protein sequence ID" value="CCH87490.1"/>
    <property type="molecule type" value="Genomic_DNA"/>
</dbReference>
<protein>
    <submittedName>
        <fullName evidence="1">Uncharacterized protein</fullName>
    </submittedName>
</protein>
<organism evidence="1 2">
    <name type="scientific">Modestobacter italicus (strain DSM 44449 / CECT 9708 / BC 501)</name>
    <dbReference type="NCBI Taxonomy" id="2732864"/>
    <lineage>
        <taxon>Bacteria</taxon>
        <taxon>Bacillati</taxon>
        <taxon>Actinomycetota</taxon>
        <taxon>Actinomycetes</taxon>
        <taxon>Geodermatophilales</taxon>
        <taxon>Geodermatophilaceae</taxon>
        <taxon>Modestobacter</taxon>
    </lineage>
</organism>
<keyword evidence="2" id="KW-1185">Reference proteome</keyword>
<dbReference type="KEGG" id="mmar:MODMU_2055"/>
<gene>
    <name evidence="1" type="ordered locus">MODMU_2055</name>
</gene>
<name>I4EVS7_MODI5</name>
<evidence type="ECO:0000313" key="1">
    <source>
        <dbReference type="EMBL" id="CCH87490.1"/>
    </source>
</evidence>
<dbReference type="AlphaFoldDB" id="I4EVS7"/>
<dbReference type="Proteomes" id="UP000006461">
    <property type="component" value="Chromosome"/>
</dbReference>
<dbReference type="OrthoDB" id="3784033at2"/>
<dbReference type="HOGENOM" id="CLU_2207029_0_0_11"/>
<sequence length="107" mass="11395">MRVSIELRRLTGSDPVRVTGTGSNTVYDITAVGPLPTLVEQPVVLQVDMVPARCDVHALGESYRTGLIGLVLALGDAAPRPLVLTPADDVRTQLETFAVTTCRTPPD</sequence>
<proteinExistence type="predicted"/>
<reference evidence="1 2" key="1">
    <citation type="journal article" date="2012" name="J. Bacteriol.">
        <title>Genome Sequence of Radiation-Resistant Modestobacter marinus Strain BC501, a Representative Actinobacterium That Thrives on Calcareous Stone Surfaces.</title>
        <authorList>
            <person name="Normand P."/>
            <person name="Gury J."/>
            <person name="Pujic P."/>
            <person name="Chouaia B."/>
            <person name="Crotti E."/>
            <person name="Brusetti L."/>
            <person name="Daffonchio D."/>
            <person name="Vacherie B."/>
            <person name="Barbe V."/>
            <person name="Medigue C."/>
            <person name="Calteau A."/>
            <person name="Ghodhbane-Gtari F."/>
            <person name="Essoussi I."/>
            <person name="Nouioui I."/>
            <person name="Abbassi-Ghozzi I."/>
            <person name="Gtari M."/>
        </authorList>
    </citation>
    <scope>NUCLEOTIDE SEQUENCE [LARGE SCALE GENOMIC DNA]</scope>
    <source>
        <strain evidence="2">BC 501</strain>
    </source>
</reference>
<evidence type="ECO:0000313" key="2">
    <source>
        <dbReference type="Proteomes" id="UP000006461"/>
    </source>
</evidence>